<keyword evidence="5" id="KW-0378">Hydrolase</keyword>
<evidence type="ECO:0000256" key="2">
    <source>
        <dbReference type="ARBA" id="ARBA00022525"/>
    </source>
</evidence>
<evidence type="ECO:0000313" key="13">
    <source>
        <dbReference type="Proteomes" id="UP001562425"/>
    </source>
</evidence>
<name>A0ABD1D4L4_CULPP</name>
<keyword evidence="4 10" id="KW-0732">Signal</keyword>
<evidence type="ECO:0000256" key="1">
    <source>
        <dbReference type="ARBA" id="ARBA00004613"/>
    </source>
</evidence>
<sequence length="494" mass="54463">MRLFPVAVALLLSQLIAADEGGSITNSLFRCGIRKRFGVQLILRGRTAELGQWPWHAAVYHGSSYKCGGTLIDQRHVLTSAHCVVNSQRRPLRPAGIEVQLGKHDLRESSQAVKVSEVHVHEEFERNRNDIALLVLSSTVTFSELVIPICLEGIQGGDDLVDQRGWVVGWGETEDGAVSNQLKTASMPVVSNTECVQNDPDLFGRFISPGVFCASDRNGTSVCRGDSGGGMYILAGDRWELRGITSFAGLSETGSCDTKKYVVFTNVAHFYGWIKRLTMGGGEQDVDVPKRISEMKCQEYAKIAEKQPNGVCMNARSPHTVMIVDSKQRYVLSGSIISEKFVLTKAPSLKEQISMDVDWERLKVRLGGQADNPVKQEYLHPDYDELSPINLIMLLELTNPLKFARRFLPACLANRATENLYDTLLLTGFGGQSTTTKEFYESVDSRVVSNEQCQGAASKDELCVTDRYAGVRNGIVGGPLQTVNTRNCMFTQIG</sequence>
<evidence type="ECO:0000259" key="11">
    <source>
        <dbReference type="PROSITE" id="PS50240"/>
    </source>
</evidence>
<evidence type="ECO:0000256" key="4">
    <source>
        <dbReference type="ARBA" id="ARBA00022729"/>
    </source>
</evidence>
<dbReference type="PANTHER" id="PTHR24260">
    <property type="match status" value="1"/>
</dbReference>
<organism evidence="12 13">
    <name type="scientific">Culex pipiens pipiens</name>
    <name type="common">Northern house mosquito</name>
    <dbReference type="NCBI Taxonomy" id="38569"/>
    <lineage>
        <taxon>Eukaryota</taxon>
        <taxon>Metazoa</taxon>
        <taxon>Ecdysozoa</taxon>
        <taxon>Arthropoda</taxon>
        <taxon>Hexapoda</taxon>
        <taxon>Insecta</taxon>
        <taxon>Pterygota</taxon>
        <taxon>Neoptera</taxon>
        <taxon>Endopterygota</taxon>
        <taxon>Diptera</taxon>
        <taxon>Nematocera</taxon>
        <taxon>Culicoidea</taxon>
        <taxon>Culicidae</taxon>
        <taxon>Culicinae</taxon>
        <taxon>Culicini</taxon>
        <taxon>Culex</taxon>
        <taxon>Culex</taxon>
    </lineage>
</organism>
<dbReference type="InterPro" id="IPR043504">
    <property type="entry name" value="Peptidase_S1_PA_chymotrypsin"/>
</dbReference>
<dbReference type="GO" id="GO:0006508">
    <property type="term" value="P:proteolysis"/>
    <property type="evidence" value="ECO:0007669"/>
    <property type="project" value="UniProtKB-KW"/>
</dbReference>
<dbReference type="InterPro" id="IPR051333">
    <property type="entry name" value="CLIP_Serine_Protease"/>
</dbReference>
<evidence type="ECO:0000256" key="7">
    <source>
        <dbReference type="ARBA" id="ARBA00023145"/>
    </source>
</evidence>
<dbReference type="PROSITE" id="PS50240">
    <property type="entry name" value="TRYPSIN_DOM"/>
    <property type="match status" value="2"/>
</dbReference>
<feature type="domain" description="Peptidase S1" evidence="11">
    <location>
        <begin position="42"/>
        <end position="279"/>
    </location>
</feature>
<comment type="subcellular location">
    <subcellularLocation>
        <location evidence="1">Secreted</location>
    </subcellularLocation>
</comment>
<dbReference type="EMBL" id="JBEHCU010007557">
    <property type="protein sequence ID" value="KAL1394555.1"/>
    <property type="molecule type" value="Genomic_DNA"/>
</dbReference>
<protein>
    <recommendedName>
        <fullName evidence="11">Peptidase S1 domain-containing protein</fullName>
    </recommendedName>
</protein>
<evidence type="ECO:0000256" key="10">
    <source>
        <dbReference type="SAM" id="SignalP"/>
    </source>
</evidence>
<dbReference type="PANTHER" id="PTHR24260:SF136">
    <property type="entry name" value="GH08193P-RELATED"/>
    <property type="match status" value="1"/>
</dbReference>
<dbReference type="Proteomes" id="UP001562425">
    <property type="component" value="Unassembled WGS sequence"/>
</dbReference>
<dbReference type="InterPro" id="IPR001254">
    <property type="entry name" value="Trypsin_dom"/>
</dbReference>
<comment type="similarity">
    <text evidence="9">Belongs to the peptidase S1 family. CLIP subfamily.</text>
</comment>
<dbReference type="SMART" id="SM00020">
    <property type="entry name" value="Tryp_SPc"/>
    <property type="match status" value="1"/>
</dbReference>
<dbReference type="PRINTS" id="PR00722">
    <property type="entry name" value="CHYMOTRYPSIN"/>
</dbReference>
<evidence type="ECO:0000256" key="8">
    <source>
        <dbReference type="ARBA" id="ARBA00023157"/>
    </source>
</evidence>
<dbReference type="GO" id="GO:0005576">
    <property type="term" value="C:extracellular region"/>
    <property type="evidence" value="ECO:0007669"/>
    <property type="project" value="UniProtKB-SubCell"/>
</dbReference>
<evidence type="ECO:0000256" key="9">
    <source>
        <dbReference type="ARBA" id="ARBA00024195"/>
    </source>
</evidence>
<comment type="caution">
    <text evidence="12">The sequence shown here is derived from an EMBL/GenBank/DDBJ whole genome shotgun (WGS) entry which is preliminary data.</text>
</comment>
<feature type="domain" description="Peptidase S1" evidence="11">
    <location>
        <begin position="279"/>
        <end position="494"/>
    </location>
</feature>
<reference evidence="12 13" key="1">
    <citation type="submission" date="2024-05" db="EMBL/GenBank/DDBJ databases">
        <title>Culex pipiens pipiens assembly and annotation.</title>
        <authorList>
            <person name="Alout H."/>
            <person name="Durand T."/>
        </authorList>
    </citation>
    <scope>NUCLEOTIDE SEQUENCE [LARGE SCALE GENOMIC DNA]</scope>
    <source>
        <strain evidence="12">HA-2024</strain>
        <tissue evidence="12">Whole body</tissue>
    </source>
</reference>
<keyword evidence="13" id="KW-1185">Reference proteome</keyword>
<keyword evidence="6" id="KW-0720">Serine protease</keyword>
<dbReference type="SUPFAM" id="SSF50494">
    <property type="entry name" value="Trypsin-like serine proteases"/>
    <property type="match status" value="2"/>
</dbReference>
<feature type="chain" id="PRO_5044820348" description="Peptidase S1 domain-containing protein" evidence="10">
    <location>
        <begin position="19"/>
        <end position="494"/>
    </location>
</feature>
<dbReference type="InterPro" id="IPR009003">
    <property type="entry name" value="Peptidase_S1_PA"/>
</dbReference>
<dbReference type="CDD" id="cd00190">
    <property type="entry name" value="Tryp_SPc"/>
    <property type="match status" value="1"/>
</dbReference>
<evidence type="ECO:0000256" key="5">
    <source>
        <dbReference type="ARBA" id="ARBA00022801"/>
    </source>
</evidence>
<proteinExistence type="inferred from homology"/>
<dbReference type="GO" id="GO:0008236">
    <property type="term" value="F:serine-type peptidase activity"/>
    <property type="evidence" value="ECO:0007669"/>
    <property type="project" value="UniProtKB-KW"/>
</dbReference>
<gene>
    <name evidence="12" type="ORF">pipiens_003026</name>
</gene>
<evidence type="ECO:0000313" key="12">
    <source>
        <dbReference type="EMBL" id="KAL1394555.1"/>
    </source>
</evidence>
<keyword evidence="3" id="KW-0645">Protease</keyword>
<feature type="signal peptide" evidence="10">
    <location>
        <begin position="1"/>
        <end position="18"/>
    </location>
</feature>
<dbReference type="Gene3D" id="2.40.10.10">
    <property type="entry name" value="Trypsin-like serine proteases"/>
    <property type="match status" value="2"/>
</dbReference>
<accession>A0ABD1D4L4</accession>
<dbReference type="Pfam" id="PF00089">
    <property type="entry name" value="Trypsin"/>
    <property type="match status" value="2"/>
</dbReference>
<evidence type="ECO:0000256" key="3">
    <source>
        <dbReference type="ARBA" id="ARBA00022670"/>
    </source>
</evidence>
<keyword evidence="7" id="KW-0865">Zymogen</keyword>
<dbReference type="FunFam" id="2.40.10.10:FF:000146">
    <property type="entry name" value="Serine protease 53"/>
    <property type="match status" value="1"/>
</dbReference>
<feature type="non-terminal residue" evidence="12">
    <location>
        <position position="494"/>
    </location>
</feature>
<keyword evidence="2" id="KW-0964">Secreted</keyword>
<keyword evidence="8" id="KW-1015">Disulfide bond</keyword>
<evidence type="ECO:0000256" key="6">
    <source>
        <dbReference type="ARBA" id="ARBA00022825"/>
    </source>
</evidence>
<dbReference type="AlphaFoldDB" id="A0ABD1D4L4"/>
<dbReference type="InterPro" id="IPR001314">
    <property type="entry name" value="Peptidase_S1A"/>
</dbReference>